<name>A0ABX6UZ24_9PAST</name>
<feature type="domain" description="4Fe-4S ferredoxin-type" evidence="6">
    <location>
        <begin position="76"/>
        <end position="105"/>
    </location>
</feature>
<dbReference type="Gene3D" id="3.30.70.20">
    <property type="match status" value="2"/>
</dbReference>
<feature type="domain" description="4Fe-4S ferredoxin-type" evidence="6">
    <location>
        <begin position="140"/>
        <end position="169"/>
    </location>
</feature>
<dbReference type="Pfam" id="PF25160">
    <property type="entry name" value="LdpA_Fe-S-bd"/>
    <property type="match status" value="1"/>
</dbReference>
<dbReference type="PROSITE" id="PS51379">
    <property type="entry name" value="4FE4S_FER_2"/>
    <property type="match status" value="3"/>
</dbReference>
<dbReference type="SUPFAM" id="SSF54862">
    <property type="entry name" value="4Fe-4S ferredoxins"/>
    <property type="match status" value="1"/>
</dbReference>
<organism evidence="7 8">
    <name type="scientific">Rodentibacter haemolyticus</name>
    <dbReference type="NCBI Taxonomy" id="2778911"/>
    <lineage>
        <taxon>Bacteria</taxon>
        <taxon>Pseudomonadati</taxon>
        <taxon>Pseudomonadota</taxon>
        <taxon>Gammaproteobacteria</taxon>
        <taxon>Pasteurellales</taxon>
        <taxon>Pasteurellaceae</taxon>
        <taxon>Rodentibacter</taxon>
    </lineage>
</organism>
<keyword evidence="5" id="KW-0411">Iron-sulfur</keyword>
<evidence type="ECO:0000256" key="5">
    <source>
        <dbReference type="ARBA" id="ARBA00023014"/>
    </source>
</evidence>
<dbReference type="PANTHER" id="PTHR24960:SF79">
    <property type="entry name" value="PHOTOSYSTEM I IRON-SULFUR CENTER"/>
    <property type="match status" value="1"/>
</dbReference>
<dbReference type="InterPro" id="IPR057431">
    <property type="entry name" value="LdpA_Fe-S-bd"/>
</dbReference>
<proteinExistence type="predicted"/>
<dbReference type="EMBL" id="CP063056">
    <property type="protein sequence ID" value="QPB43314.1"/>
    <property type="molecule type" value="Genomic_DNA"/>
</dbReference>
<feature type="domain" description="4Fe-4S ferredoxin-type" evidence="6">
    <location>
        <begin position="45"/>
        <end position="74"/>
    </location>
</feature>
<accession>A0ABX6UZ24</accession>
<evidence type="ECO:0000256" key="3">
    <source>
        <dbReference type="ARBA" id="ARBA00022737"/>
    </source>
</evidence>
<sequence>MKTEAYYQAYLSHNQISRRGLLRSLFSTGEPITDKNPLPRPPFAAREDLFSAACNGCGECVSICPNGLIRLKQNRATLEIDYAPCDLCGKCAEACRTHALHPSFKTDTFLRPQFSSDCLIKQQLSCTDCQTICPQQAISANLTVNNESCNGCGECKIACFANAITLKIKTK</sequence>
<evidence type="ECO:0000256" key="4">
    <source>
        <dbReference type="ARBA" id="ARBA00023004"/>
    </source>
</evidence>
<dbReference type="InterPro" id="IPR017900">
    <property type="entry name" value="4Fe4S_Fe_S_CS"/>
</dbReference>
<dbReference type="InterPro" id="IPR017896">
    <property type="entry name" value="4Fe4S_Fe-S-bd"/>
</dbReference>
<dbReference type="PANTHER" id="PTHR24960">
    <property type="entry name" value="PHOTOSYSTEM I IRON-SULFUR CENTER-RELATED"/>
    <property type="match status" value="1"/>
</dbReference>
<keyword evidence="1" id="KW-0004">4Fe-4S</keyword>
<evidence type="ECO:0000313" key="7">
    <source>
        <dbReference type="EMBL" id="QPB43314.1"/>
    </source>
</evidence>
<dbReference type="PROSITE" id="PS00198">
    <property type="entry name" value="4FE4S_FER_1"/>
    <property type="match status" value="1"/>
</dbReference>
<keyword evidence="4" id="KW-0408">Iron</keyword>
<evidence type="ECO:0000256" key="1">
    <source>
        <dbReference type="ARBA" id="ARBA00022485"/>
    </source>
</evidence>
<evidence type="ECO:0000313" key="8">
    <source>
        <dbReference type="Proteomes" id="UP000663069"/>
    </source>
</evidence>
<keyword evidence="2" id="KW-0479">Metal-binding</keyword>
<dbReference type="Proteomes" id="UP000663069">
    <property type="component" value="Chromosome"/>
</dbReference>
<dbReference type="NCBIfam" id="TIGR00402">
    <property type="entry name" value="napF"/>
    <property type="match status" value="1"/>
</dbReference>
<dbReference type="Pfam" id="PF12838">
    <property type="entry name" value="Fer4_7"/>
    <property type="match status" value="1"/>
</dbReference>
<evidence type="ECO:0000259" key="6">
    <source>
        <dbReference type="PROSITE" id="PS51379"/>
    </source>
</evidence>
<protein>
    <submittedName>
        <fullName evidence="7">Ferredoxin-type protein NapF</fullName>
    </submittedName>
</protein>
<dbReference type="InterPro" id="IPR050157">
    <property type="entry name" value="PSI_iron-sulfur_center"/>
</dbReference>
<evidence type="ECO:0000256" key="2">
    <source>
        <dbReference type="ARBA" id="ARBA00022723"/>
    </source>
</evidence>
<dbReference type="RefSeq" id="WP_194812885.1">
    <property type="nucleotide sequence ID" value="NZ_CP063056.1"/>
</dbReference>
<reference evidence="7 8" key="1">
    <citation type="submission" date="2020-10" db="EMBL/GenBank/DDBJ databases">
        <title>Genome Sequencing of Rodentibacter spp. strain DSM111151.</title>
        <authorList>
            <person name="Benga L."/>
            <person name="Lautwein T."/>
        </authorList>
    </citation>
    <scope>NUCLEOTIDE SEQUENCE [LARGE SCALE GENOMIC DNA]</scope>
    <source>
        <strain evidence="7 8">DSM 111151</strain>
    </source>
</reference>
<keyword evidence="3" id="KW-0677">Repeat</keyword>
<keyword evidence="8" id="KW-1185">Reference proteome</keyword>
<gene>
    <name evidence="7" type="primary">napF</name>
    <name evidence="7" type="ORF">IHV77_04270</name>
</gene>
<dbReference type="InterPro" id="IPR004496">
    <property type="entry name" value="NapF"/>
</dbReference>